<dbReference type="Proteomes" id="UP000616769">
    <property type="component" value="Unassembled WGS sequence"/>
</dbReference>
<dbReference type="VEuPathDB" id="VectorBase:SSCA009835"/>
<dbReference type="AlphaFoldDB" id="A0A131ZU50"/>
<dbReference type="OrthoDB" id="10015491at2759"/>
<dbReference type="PANTHER" id="PTHR21261:SF15">
    <property type="entry name" value="BEATEN PATH IIIA, ISOFORM D-RELATED"/>
    <property type="match status" value="1"/>
</dbReference>
<sequence>MIWSFLNDDATVDVVDDFQFLLFRFFSTKFHLGSSLRLVMLEVPSPSYAGESIELSCIYDLEQDKLYSVKWYKNDVEFYRCEVSAEAPSFVTAEGEKELHVTGNFASIGFIQ</sequence>
<gene>
    <name evidence="1" type="ORF">QR98_0002250</name>
</gene>
<comment type="caution">
    <text evidence="1">The sequence shown here is derived from an EMBL/GenBank/DDBJ whole genome shotgun (WGS) entry which is preliminary data.</text>
</comment>
<evidence type="ECO:0000313" key="1">
    <source>
        <dbReference type="EMBL" id="KPL97063.1"/>
    </source>
</evidence>
<dbReference type="PANTHER" id="PTHR21261">
    <property type="entry name" value="BEAT PROTEIN"/>
    <property type="match status" value="1"/>
</dbReference>
<dbReference type="EMBL" id="JXLN01000203">
    <property type="protein sequence ID" value="KPL97063.1"/>
    <property type="molecule type" value="Genomic_DNA"/>
</dbReference>
<evidence type="ECO:0000313" key="2">
    <source>
        <dbReference type="Proteomes" id="UP000616769"/>
    </source>
</evidence>
<proteinExistence type="predicted"/>
<protein>
    <recommendedName>
        <fullName evidence="3">Ig-like domain-containing protein</fullName>
    </recommendedName>
</protein>
<reference evidence="1 2" key="1">
    <citation type="journal article" date="2015" name="Parasit. Vectors">
        <title>Draft genome of the scabies mite.</title>
        <authorList>
            <person name="Rider S.D.Jr."/>
            <person name="Morgan M.S."/>
            <person name="Arlian L.G."/>
        </authorList>
    </citation>
    <scope>NUCLEOTIDE SEQUENCE [LARGE SCALE GENOMIC DNA]</scope>
    <source>
        <strain evidence="1">Arlian Lab</strain>
    </source>
</reference>
<organism evidence="1 2">
    <name type="scientific">Sarcoptes scabiei</name>
    <name type="common">Itch mite</name>
    <name type="synonym">Acarus scabiei</name>
    <dbReference type="NCBI Taxonomy" id="52283"/>
    <lineage>
        <taxon>Eukaryota</taxon>
        <taxon>Metazoa</taxon>
        <taxon>Ecdysozoa</taxon>
        <taxon>Arthropoda</taxon>
        <taxon>Chelicerata</taxon>
        <taxon>Arachnida</taxon>
        <taxon>Acari</taxon>
        <taxon>Acariformes</taxon>
        <taxon>Sarcoptiformes</taxon>
        <taxon>Astigmata</taxon>
        <taxon>Psoroptidia</taxon>
        <taxon>Sarcoptoidea</taxon>
        <taxon>Sarcoptidae</taxon>
        <taxon>Sarcoptinae</taxon>
        <taxon>Sarcoptes</taxon>
    </lineage>
</organism>
<accession>A0A131ZU50</accession>
<evidence type="ECO:0008006" key="3">
    <source>
        <dbReference type="Google" id="ProtNLM"/>
    </source>
</evidence>
<name>A0A131ZU50_SARSC</name>